<keyword evidence="6 14" id="KW-0812">Transmembrane</keyword>
<keyword evidence="7 16" id="KW-0732">Signal</keyword>
<evidence type="ECO:0000256" key="11">
    <source>
        <dbReference type="ARBA" id="ARBA00023136"/>
    </source>
</evidence>
<dbReference type="Pfam" id="PF07715">
    <property type="entry name" value="Plug"/>
    <property type="match status" value="1"/>
</dbReference>
<dbReference type="InterPro" id="IPR010105">
    <property type="entry name" value="TonB_sidphr_rcpt"/>
</dbReference>
<evidence type="ECO:0000256" key="6">
    <source>
        <dbReference type="ARBA" id="ARBA00022692"/>
    </source>
</evidence>
<evidence type="ECO:0000256" key="12">
    <source>
        <dbReference type="ARBA" id="ARBA00023170"/>
    </source>
</evidence>
<feature type="domain" description="TonB-dependent receptor plug" evidence="18">
    <location>
        <begin position="60"/>
        <end position="163"/>
    </location>
</feature>
<dbReference type="Gene3D" id="2.170.130.10">
    <property type="entry name" value="TonB-dependent receptor, plug domain"/>
    <property type="match status" value="1"/>
</dbReference>
<evidence type="ECO:0000256" key="7">
    <source>
        <dbReference type="ARBA" id="ARBA00022729"/>
    </source>
</evidence>
<feature type="chain" id="PRO_5032586828" evidence="16">
    <location>
        <begin position="27"/>
        <end position="726"/>
    </location>
</feature>
<protein>
    <submittedName>
        <fullName evidence="19">TonB-dependent siderophore receptor</fullName>
    </submittedName>
</protein>
<dbReference type="InterPro" id="IPR012910">
    <property type="entry name" value="Plug_dom"/>
</dbReference>
<dbReference type="PANTHER" id="PTHR32552:SF68">
    <property type="entry name" value="FERRICHROME OUTER MEMBRANE TRANSPORTER_PHAGE RECEPTOR"/>
    <property type="match status" value="1"/>
</dbReference>
<dbReference type="PANTHER" id="PTHR32552">
    <property type="entry name" value="FERRICHROME IRON RECEPTOR-RELATED"/>
    <property type="match status" value="1"/>
</dbReference>
<evidence type="ECO:0000313" key="20">
    <source>
        <dbReference type="Proteomes" id="UP000570166"/>
    </source>
</evidence>
<dbReference type="Pfam" id="PF00593">
    <property type="entry name" value="TonB_dep_Rec_b-barrel"/>
    <property type="match status" value="1"/>
</dbReference>
<keyword evidence="3 14" id="KW-0813">Transport</keyword>
<comment type="subcellular location">
    <subcellularLocation>
        <location evidence="1 14">Cell outer membrane</location>
        <topology evidence="1 14">Multi-pass membrane protein</topology>
    </subcellularLocation>
</comment>
<evidence type="ECO:0000256" key="3">
    <source>
        <dbReference type="ARBA" id="ARBA00022448"/>
    </source>
</evidence>
<keyword evidence="4 14" id="KW-1134">Transmembrane beta strand</keyword>
<accession>A0A838L5N6</accession>
<keyword evidence="11 14" id="KW-0472">Membrane</keyword>
<evidence type="ECO:0000256" key="13">
    <source>
        <dbReference type="ARBA" id="ARBA00023237"/>
    </source>
</evidence>
<evidence type="ECO:0000259" key="18">
    <source>
        <dbReference type="Pfam" id="PF07715"/>
    </source>
</evidence>
<keyword evidence="9" id="KW-0406">Ion transport</keyword>
<evidence type="ECO:0000256" key="5">
    <source>
        <dbReference type="ARBA" id="ARBA00022496"/>
    </source>
</evidence>
<dbReference type="GO" id="GO:0009279">
    <property type="term" value="C:cell outer membrane"/>
    <property type="evidence" value="ECO:0007669"/>
    <property type="project" value="UniProtKB-SubCell"/>
</dbReference>
<dbReference type="Gene3D" id="2.40.170.20">
    <property type="entry name" value="TonB-dependent receptor, beta-barrel domain"/>
    <property type="match status" value="1"/>
</dbReference>
<dbReference type="SUPFAM" id="SSF56935">
    <property type="entry name" value="Porins"/>
    <property type="match status" value="1"/>
</dbReference>
<dbReference type="NCBIfam" id="TIGR01783">
    <property type="entry name" value="TonB-siderophor"/>
    <property type="match status" value="1"/>
</dbReference>
<dbReference type="CDD" id="cd01347">
    <property type="entry name" value="ligand_gated_channel"/>
    <property type="match status" value="1"/>
</dbReference>
<dbReference type="AlphaFoldDB" id="A0A838L5N6"/>
<keyword evidence="12 19" id="KW-0675">Receptor</keyword>
<dbReference type="EMBL" id="JACEIB010000007">
    <property type="protein sequence ID" value="MBA2934671.1"/>
    <property type="molecule type" value="Genomic_DNA"/>
</dbReference>
<comment type="similarity">
    <text evidence="2 14 15">Belongs to the TonB-dependent receptor family.</text>
</comment>
<gene>
    <name evidence="19" type="ORF">HZF05_11250</name>
</gene>
<evidence type="ECO:0000256" key="14">
    <source>
        <dbReference type="PROSITE-ProRule" id="PRU01360"/>
    </source>
</evidence>
<dbReference type="InterPro" id="IPR036942">
    <property type="entry name" value="Beta-barrel_TonB_sf"/>
</dbReference>
<dbReference type="RefSeq" id="WP_160366462.1">
    <property type="nucleotide sequence ID" value="NZ_JACEIB010000007.1"/>
</dbReference>
<evidence type="ECO:0000256" key="9">
    <source>
        <dbReference type="ARBA" id="ARBA00023065"/>
    </source>
</evidence>
<sequence length="726" mass="77674">MLRFYARAGLLASVATVTMVPVAARAADAAAASDDGSEIVVSGVMPATVASAATKSATPIAETPQSISVIDSSEIKKLGLQNLNEALRYVAGVTPETRGSSAEVYDQFKLRGFDAPVYLDGLKQFSSASGYASTQVDLARLDRIEVLKGPSGALYGQSGPGGIVDQESKLPIDSAFYGAVSGTYGNYDLYRVDADVGGRIGDGALWRLYGSVNGAHDQQTYGKRRRQTISGAVTVGAGSSTSFTVLTAYSHDPRNGDYGVFPAVGTFFANPAGRIPTSFYGGEPGDYFSREQFGLTYIFKHDFGSGWSFRSAGRYQYVKSDLGIVYTGGTPVDASDPAPTLYSRYSYATHEQLDDWTYDNQLKGSVDTGPLHHDLLLGVDRQVAHSAELYAFGGGTPIDVFDPVYGTMATPSDPYHVINYSGVGFTTPFFVETRERQQGIYVQDQISVGGLRLPLSARQDWARTESSGIAQKDKKFTYRVGALYKTSIGVAPYVSYSTSFEPQAGTVSTDGGKTFENASPTLGKQIEAGVKYQVPGTQILLTGAWFDIHQTNVLTAVPLANYSLQSGEVRSRGFEIEGSAPLPHGFNAKVAFSRQSVKTTKDANPANIGAGLLSVGRGGVTANLDWSPNNGPAEGLTVGGAVRHVDSVYAGVYTDGIAYRTPAVTLFDALLRYDLGKAMPRLEGVTLGVNATNLLDKKYFSSCMAPYSWCWYGDRRTVQGTIGFKW</sequence>
<feature type="domain" description="TonB-dependent receptor-like beta-barrel" evidence="17">
    <location>
        <begin position="239"/>
        <end position="694"/>
    </location>
</feature>
<name>A0A838L5N6_9SPHN</name>
<evidence type="ECO:0000256" key="16">
    <source>
        <dbReference type="SAM" id="SignalP"/>
    </source>
</evidence>
<dbReference type="GO" id="GO:0015891">
    <property type="term" value="P:siderophore transport"/>
    <property type="evidence" value="ECO:0007669"/>
    <property type="project" value="InterPro"/>
</dbReference>
<dbReference type="Proteomes" id="UP000570166">
    <property type="component" value="Unassembled WGS sequence"/>
</dbReference>
<evidence type="ECO:0000256" key="4">
    <source>
        <dbReference type="ARBA" id="ARBA00022452"/>
    </source>
</evidence>
<evidence type="ECO:0000256" key="15">
    <source>
        <dbReference type="RuleBase" id="RU003357"/>
    </source>
</evidence>
<evidence type="ECO:0000256" key="2">
    <source>
        <dbReference type="ARBA" id="ARBA00009810"/>
    </source>
</evidence>
<dbReference type="FunFam" id="2.170.130.10:FF:000001">
    <property type="entry name" value="Catecholate siderophore TonB-dependent receptor"/>
    <property type="match status" value="1"/>
</dbReference>
<comment type="caution">
    <text evidence="19">The sequence shown here is derived from an EMBL/GenBank/DDBJ whole genome shotgun (WGS) entry which is preliminary data.</text>
</comment>
<dbReference type="InterPro" id="IPR037066">
    <property type="entry name" value="Plug_dom_sf"/>
</dbReference>
<evidence type="ECO:0000256" key="1">
    <source>
        <dbReference type="ARBA" id="ARBA00004571"/>
    </source>
</evidence>
<evidence type="ECO:0000313" key="19">
    <source>
        <dbReference type="EMBL" id="MBA2934671.1"/>
    </source>
</evidence>
<dbReference type="GO" id="GO:0038023">
    <property type="term" value="F:signaling receptor activity"/>
    <property type="evidence" value="ECO:0007669"/>
    <property type="project" value="InterPro"/>
</dbReference>
<feature type="signal peptide" evidence="16">
    <location>
        <begin position="1"/>
        <end position="26"/>
    </location>
</feature>
<evidence type="ECO:0000256" key="10">
    <source>
        <dbReference type="ARBA" id="ARBA00023077"/>
    </source>
</evidence>
<keyword evidence="10 15" id="KW-0798">TonB box</keyword>
<keyword evidence="13 14" id="KW-0998">Cell outer membrane</keyword>
<organism evidence="19 20">
    <name type="scientific">Sphingomonas chungangi</name>
    <dbReference type="NCBI Taxonomy" id="2683589"/>
    <lineage>
        <taxon>Bacteria</taxon>
        <taxon>Pseudomonadati</taxon>
        <taxon>Pseudomonadota</taxon>
        <taxon>Alphaproteobacteria</taxon>
        <taxon>Sphingomonadales</taxon>
        <taxon>Sphingomonadaceae</taxon>
        <taxon>Sphingomonas</taxon>
    </lineage>
</organism>
<evidence type="ECO:0000259" key="17">
    <source>
        <dbReference type="Pfam" id="PF00593"/>
    </source>
</evidence>
<evidence type="ECO:0000256" key="8">
    <source>
        <dbReference type="ARBA" id="ARBA00023004"/>
    </source>
</evidence>
<reference evidence="19 20" key="1">
    <citation type="submission" date="2020-07" db="EMBL/GenBank/DDBJ databases">
        <authorList>
            <person name="Sun Q."/>
        </authorList>
    </citation>
    <scope>NUCLEOTIDE SEQUENCE [LARGE SCALE GENOMIC DNA]</scope>
    <source>
        <strain evidence="19 20">CGMCC 1.13654</strain>
    </source>
</reference>
<dbReference type="PROSITE" id="PS52016">
    <property type="entry name" value="TONB_DEPENDENT_REC_3"/>
    <property type="match status" value="1"/>
</dbReference>
<dbReference type="GO" id="GO:0015344">
    <property type="term" value="F:siderophore uptake transmembrane transporter activity"/>
    <property type="evidence" value="ECO:0007669"/>
    <property type="project" value="TreeGrafter"/>
</dbReference>
<dbReference type="InterPro" id="IPR039426">
    <property type="entry name" value="TonB-dep_rcpt-like"/>
</dbReference>
<keyword evidence="8" id="KW-0408">Iron</keyword>
<proteinExistence type="inferred from homology"/>
<keyword evidence="20" id="KW-1185">Reference proteome</keyword>
<keyword evidence="5" id="KW-0410">Iron transport</keyword>
<dbReference type="InterPro" id="IPR000531">
    <property type="entry name" value="Beta-barrel_TonB"/>
</dbReference>